<gene>
    <name evidence="3" type="ORF">KILIM_085_00010</name>
</gene>
<dbReference type="Gene3D" id="3.40.50.300">
    <property type="entry name" value="P-loop containing nucleotide triphosphate hydrolases"/>
    <property type="match status" value="1"/>
</dbReference>
<feature type="non-terminal residue" evidence="3">
    <location>
        <position position="309"/>
    </location>
</feature>
<dbReference type="Pfam" id="PF13514">
    <property type="entry name" value="AAA_27"/>
    <property type="match status" value="1"/>
</dbReference>
<protein>
    <recommendedName>
        <fullName evidence="2">YhaN AAA domain-containing protein</fullName>
    </recommendedName>
</protein>
<sequence>MRLHRLSLRDYKGVTQRDLLFPDAGILVVEGPNEVGKTTMLDALDLLLDHKDSSRRAQIRAAQPVGRDVGPSVEVELSTGPYRFTYRKQWLRQTATELTVHTPTRAHLVGDEAHERVKAILAQTTDLQLWKALRLLQAQPLVHDGLGASTALAAALDRAGGTAVDAGPAGETLLSAAQAAYLRYYTARTAQPTGEWRAAIERLEAAELGERAAREAVREVADDVERHESTQGGLQEARHRFAEVGQRRRAIDDELVQARELAAQLAAARARRDELSVALERERERLAERVAAREQAQRVDAALGAAEAA</sequence>
<dbReference type="AlphaFoldDB" id="K6X0I8"/>
<proteinExistence type="predicted"/>
<dbReference type="STRING" id="1184609.KILIM_085_00010"/>
<dbReference type="eggNOG" id="COG0419">
    <property type="taxonomic scope" value="Bacteria"/>
</dbReference>
<dbReference type="Proteomes" id="UP000008366">
    <property type="component" value="Unassembled WGS sequence"/>
</dbReference>
<evidence type="ECO:0000313" key="4">
    <source>
        <dbReference type="Proteomes" id="UP000008366"/>
    </source>
</evidence>
<reference evidence="3 4" key="1">
    <citation type="submission" date="2012-08" db="EMBL/GenBank/DDBJ databases">
        <title>Whole genome shotgun sequence of Kineosphaera limosa NBRC 100340.</title>
        <authorList>
            <person name="Yoshida I."/>
            <person name="Isaki S."/>
            <person name="Hosoyama A."/>
            <person name="Tsuchikane K."/>
            <person name="Katsumata H."/>
            <person name="Ando Y."/>
            <person name="Ohji S."/>
            <person name="Hamada M."/>
            <person name="Tamura T."/>
            <person name="Yamazoe A."/>
            <person name="Yamazaki S."/>
            <person name="Fujita N."/>
        </authorList>
    </citation>
    <scope>NUCLEOTIDE SEQUENCE [LARGE SCALE GENOMIC DNA]</scope>
    <source>
        <strain evidence="3 4">NBRC 100340</strain>
    </source>
</reference>
<dbReference type="OrthoDB" id="3177877at2"/>
<dbReference type="PANTHER" id="PTHR41259">
    <property type="entry name" value="DOUBLE-STRAND BREAK REPAIR RAD50 ATPASE, PUTATIVE-RELATED"/>
    <property type="match status" value="1"/>
</dbReference>
<evidence type="ECO:0000256" key="1">
    <source>
        <dbReference type="SAM" id="Coils"/>
    </source>
</evidence>
<dbReference type="RefSeq" id="WP_006594389.1">
    <property type="nucleotide sequence ID" value="NZ_BAHD01000085.1"/>
</dbReference>
<evidence type="ECO:0000313" key="3">
    <source>
        <dbReference type="EMBL" id="GAB97857.1"/>
    </source>
</evidence>
<keyword evidence="4" id="KW-1185">Reference proteome</keyword>
<feature type="coiled-coil region" evidence="1">
    <location>
        <begin position="251"/>
        <end position="296"/>
    </location>
</feature>
<dbReference type="PANTHER" id="PTHR41259:SF1">
    <property type="entry name" value="DOUBLE-STRAND BREAK REPAIR RAD50 ATPASE, PUTATIVE-RELATED"/>
    <property type="match status" value="1"/>
</dbReference>
<keyword evidence="1" id="KW-0175">Coiled coil</keyword>
<dbReference type="EMBL" id="BAHD01000085">
    <property type="protein sequence ID" value="GAB97857.1"/>
    <property type="molecule type" value="Genomic_DNA"/>
</dbReference>
<dbReference type="InterPro" id="IPR027417">
    <property type="entry name" value="P-loop_NTPase"/>
</dbReference>
<dbReference type="SUPFAM" id="SSF52540">
    <property type="entry name" value="P-loop containing nucleoside triphosphate hydrolases"/>
    <property type="match status" value="1"/>
</dbReference>
<name>K6X0I8_9MICO</name>
<dbReference type="InterPro" id="IPR038734">
    <property type="entry name" value="YhaN_AAA"/>
</dbReference>
<accession>K6X0I8</accession>
<organism evidence="3 4">
    <name type="scientific">Kineosphaera limosa NBRC 100340</name>
    <dbReference type="NCBI Taxonomy" id="1184609"/>
    <lineage>
        <taxon>Bacteria</taxon>
        <taxon>Bacillati</taxon>
        <taxon>Actinomycetota</taxon>
        <taxon>Actinomycetes</taxon>
        <taxon>Micrococcales</taxon>
        <taxon>Dermatophilaceae</taxon>
        <taxon>Kineosphaera</taxon>
    </lineage>
</organism>
<comment type="caution">
    <text evidence="3">The sequence shown here is derived from an EMBL/GenBank/DDBJ whole genome shotgun (WGS) entry which is preliminary data.</text>
</comment>
<evidence type="ECO:0000259" key="2">
    <source>
        <dbReference type="Pfam" id="PF13514"/>
    </source>
</evidence>
<feature type="domain" description="YhaN AAA" evidence="2">
    <location>
        <begin position="1"/>
        <end position="48"/>
    </location>
</feature>